<feature type="transmembrane region" description="Helical" evidence="8">
    <location>
        <begin position="262"/>
        <end position="283"/>
    </location>
</feature>
<keyword evidence="2" id="KW-0813">Transport</keyword>
<dbReference type="Gene3D" id="1.20.1250.20">
    <property type="entry name" value="MFS general substrate transporter like domains"/>
    <property type="match status" value="1"/>
</dbReference>
<dbReference type="Proteomes" id="UP001175001">
    <property type="component" value="Unassembled WGS sequence"/>
</dbReference>
<feature type="transmembrane region" description="Helical" evidence="8">
    <location>
        <begin position="6"/>
        <end position="28"/>
    </location>
</feature>
<dbReference type="PANTHER" id="PTHR23502">
    <property type="entry name" value="MAJOR FACILITATOR SUPERFAMILY"/>
    <property type="match status" value="1"/>
</dbReference>
<evidence type="ECO:0000256" key="2">
    <source>
        <dbReference type="ARBA" id="ARBA00022448"/>
    </source>
</evidence>
<evidence type="ECO:0000313" key="10">
    <source>
        <dbReference type="EMBL" id="KAK0647211.1"/>
    </source>
</evidence>
<dbReference type="AlphaFoldDB" id="A0AA40CQ60"/>
<feature type="transmembrane region" description="Helical" evidence="8">
    <location>
        <begin position="100"/>
        <end position="121"/>
    </location>
</feature>
<dbReference type="PROSITE" id="PS50850">
    <property type="entry name" value="MFS"/>
    <property type="match status" value="1"/>
</dbReference>
<feature type="transmembrane region" description="Helical" evidence="8">
    <location>
        <begin position="152"/>
        <end position="177"/>
    </location>
</feature>
<feature type="transmembrane region" description="Helical" evidence="8">
    <location>
        <begin position="66"/>
        <end position="88"/>
    </location>
</feature>
<evidence type="ECO:0000256" key="3">
    <source>
        <dbReference type="ARBA" id="ARBA00022475"/>
    </source>
</evidence>
<evidence type="ECO:0000256" key="4">
    <source>
        <dbReference type="ARBA" id="ARBA00022692"/>
    </source>
</evidence>
<comment type="similarity">
    <text evidence="7">Belongs to the major facilitator superfamily. DHA1 family. Polyamines/proton antiporter (TC 2.A.1.2.16) subfamily.</text>
</comment>
<feature type="transmembrane region" description="Helical" evidence="8">
    <location>
        <begin position="40"/>
        <end position="60"/>
    </location>
</feature>
<feature type="transmembrane region" description="Helical" evidence="8">
    <location>
        <begin position="304"/>
        <end position="324"/>
    </location>
</feature>
<keyword evidence="4 8" id="KW-0812">Transmembrane</keyword>
<proteinExistence type="inferred from homology"/>
<keyword evidence="11" id="KW-1185">Reference proteome</keyword>
<organism evidence="10 11">
    <name type="scientific">Lasiodiplodia hormozganensis</name>
    <dbReference type="NCBI Taxonomy" id="869390"/>
    <lineage>
        <taxon>Eukaryota</taxon>
        <taxon>Fungi</taxon>
        <taxon>Dikarya</taxon>
        <taxon>Ascomycota</taxon>
        <taxon>Pezizomycotina</taxon>
        <taxon>Dothideomycetes</taxon>
        <taxon>Dothideomycetes incertae sedis</taxon>
        <taxon>Botryosphaeriales</taxon>
        <taxon>Botryosphaeriaceae</taxon>
        <taxon>Lasiodiplodia</taxon>
    </lineage>
</organism>
<feature type="domain" description="Major facilitator superfamily (MFS) profile" evidence="9">
    <location>
        <begin position="1"/>
        <end position="331"/>
    </location>
</feature>
<comment type="caution">
    <text evidence="10">The sequence shown here is derived from an EMBL/GenBank/DDBJ whole genome shotgun (WGS) entry which is preliminary data.</text>
</comment>
<keyword evidence="5 8" id="KW-1133">Transmembrane helix</keyword>
<dbReference type="GO" id="GO:0005886">
    <property type="term" value="C:plasma membrane"/>
    <property type="evidence" value="ECO:0007669"/>
    <property type="project" value="UniProtKB-SubCell"/>
</dbReference>
<sequence length="331" mass="35466">MAEFEVSQEIATLGLSLFVLGWAVGPLIWAPMSELYGRQYVYFVTLGALAFFNAGTAGAQNVETVLVLRFLGGCFGASPFTNAAGVIADMFAACERGLAMSLFSAAPFMGPGSSVFVGVVASSSANNTTAVLGPIVGGFIGESVGWRWIEGVMAILSGVVWVLGTFAAPETYAPVLLKRRAAKLSQMTGMVYLSKAEKDRGPMTLGRVLQTNLLRPWVLLFREPIVFLLSLYMAVIYGTLYMLFGAYPIVYREQRGWSAGVAGLPFIGVAIGMLASVVYNVFIENPRYLRNVDKGGGVTIPEDRLPPCLVGAVALPIGLFWFAWTNSPSLP</sequence>
<feature type="transmembrane region" description="Helical" evidence="8">
    <location>
        <begin position="225"/>
        <end position="250"/>
    </location>
</feature>
<dbReference type="SUPFAM" id="SSF103473">
    <property type="entry name" value="MFS general substrate transporter"/>
    <property type="match status" value="1"/>
</dbReference>
<reference evidence="10" key="1">
    <citation type="submission" date="2023-06" db="EMBL/GenBank/DDBJ databases">
        <title>Multi-omics analyses reveal the molecular pathogenesis toolkit of Lasiodiplodia hormozganensis, a cross-kingdom pathogen.</title>
        <authorList>
            <person name="Felix C."/>
            <person name="Meneses R."/>
            <person name="Goncalves M.F.M."/>
            <person name="Tilleman L."/>
            <person name="Duarte A.S."/>
            <person name="Jorrin-Novo J.V."/>
            <person name="Van De Peer Y."/>
            <person name="Deforce D."/>
            <person name="Van Nieuwerburgh F."/>
            <person name="Esteves A.C."/>
            <person name="Alves A."/>
        </authorList>
    </citation>
    <scope>NUCLEOTIDE SEQUENCE</scope>
    <source>
        <strain evidence="10">CBS 339.90</strain>
    </source>
</reference>
<evidence type="ECO:0000256" key="1">
    <source>
        <dbReference type="ARBA" id="ARBA00004651"/>
    </source>
</evidence>
<name>A0AA40CQ60_9PEZI</name>
<dbReference type="InterPro" id="IPR011701">
    <property type="entry name" value="MFS"/>
</dbReference>
<evidence type="ECO:0000256" key="8">
    <source>
        <dbReference type="SAM" id="Phobius"/>
    </source>
</evidence>
<dbReference type="InterPro" id="IPR020846">
    <property type="entry name" value="MFS_dom"/>
</dbReference>
<gene>
    <name evidence="10" type="primary">FUBT</name>
    <name evidence="10" type="ORF">DIS24_g7944</name>
</gene>
<keyword evidence="3" id="KW-1003">Cell membrane</keyword>
<evidence type="ECO:0000256" key="5">
    <source>
        <dbReference type="ARBA" id="ARBA00022989"/>
    </source>
</evidence>
<dbReference type="GO" id="GO:0022857">
    <property type="term" value="F:transmembrane transporter activity"/>
    <property type="evidence" value="ECO:0007669"/>
    <property type="project" value="InterPro"/>
</dbReference>
<accession>A0AA40CQ60</accession>
<evidence type="ECO:0000259" key="9">
    <source>
        <dbReference type="PROSITE" id="PS50850"/>
    </source>
</evidence>
<dbReference type="PANTHER" id="PTHR23502:SF186">
    <property type="entry name" value="MAJOR FACILITATOR SUPERFAMILY (MFS) PROFILE DOMAIN-CONTAINING PROTEIN"/>
    <property type="match status" value="1"/>
</dbReference>
<dbReference type="InterPro" id="IPR036259">
    <property type="entry name" value="MFS_trans_sf"/>
</dbReference>
<comment type="subcellular location">
    <subcellularLocation>
        <location evidence="1">Cell membrane</location>
        <topology evidence="1">Multi-pass membrane protein</topology>
    </subcellularLocation>
</comment>
<evidence type="ECO:0000256" key="6">
    <source>
        <dbReference type="ARBA" id="ARBA00023136"/>
    </source>
</evidence>
<evidence type="ECO:0000313" key="11">
    <source>
        <dbReference type="Proteomes" id="UP001175001"/>
    </source>
</evidence>
<evidence type="ECO:0000256" key="7">
    <source>
        <dbReference type="ARBA" id="ARBA00038459"/>
    </source>
</evidence>
<dbReference type="EMBL" id="JAUJDW010000053">
    <property type="protein sequence ID" value="KAK0647211.1"/>
    <property type="molecule type" value="Genomic_DNA"/>
</dbReference>
<dbReference type="Pfam" id="PF07690">
    <property type="entry name" value="MFS_1"/>
    <property type="match status" value="1"/>
</dbReference>
<protein>
    <submittedName>
        <fullName evidence="10">Efflux pump FUBT</fullName>
    </submittedName>
</protein>
<keyword evidence="6 8" id="KW-0472">Membrane</keyword>